<keyword evidence="9" id="KW-1185">Reference proteome</keyword>
<evidence type="ECO:0000256" key="5">
    <source>
        <dbReference type="ARBA" id="ARBA00023237"/>
    </source>
</evidence>
<evidence type="ECO:0000259" key="7">
    <source>
        <dbReference type="Pfam" id="PF14322"/>
    </source>
</evidence>
<comment type="subcellular location">
    <subcellularLocation>
        <location evidence="1">Cell outer membrane</location>
    </subcellularLocation>
</comment>
<evidence type="ECO:0000256" key="3">
    <source>
        <dbReference type="ARBA" id="ARBA00022729"/>
    </source>
</evidence>
<evidence type="ECO:0000256" key="4">
    <source>
        <dbReference type="ARBA" id="ARBA00023136"/>
    </source>
</evidence>
<reference evidence="8" key="1">
    <citation type="submission" date="2020-10" db="EMBL/GenBank/DDBJ databases">
        <authorList>
            <person name="Lu T."/>
            <person name="Wang Q."/>
            <person name="Han X."/>
        </authorList>
    </citation>
    <scope>NUCLEOTIDE SEQUENCE</scope>
    <source>
        <strain evidence="8">WQ 366</strain>
    </source>
</reference>
<dbReference type="SUPFAM" id="SSF48452">
    <property type="entry name" value="TPR-like"/>
    <property type="match status" value="1"/>
</dbReference>
<dbReference type="Gene3D" id="1.25.40.390">
    <property type="match status" value="1"/>
</dbReference>
<gene>
    <name evidence="8" type="ORF">IPZ78_10780</name>
</gene>
<dbReference type="InterPro" id="IPR012944">
    <property type="entry name" value="SusD_RagB_dom"/>
</dbReference>
<comment type="similarity">
    <text evidence="2">Belongs to the SusD family.</text>
</comment>
<evidence type="ECO:0000256" key="1">
    <source>
        <dbReference type="ARBA" id="ARBA00004442"/>
    </source>
</evidence>
<evidence type="ECO:0000313" key="9">
    <source>
        <dbReference type="Proteomes" id="UP001165302"/>
    </source>
</evidence>
<evidence type="ECO:0000256" key="2">
    <source>
        <dbReference type="ARBA" id="ARBA00006275"/>
    </source>
</evidence>
<proteinExistence type="inferred from homology"/>
<keyword evidence="3" id="KW-0732">Signal</keyword>
<comment type="caution">
    <text evidence="8">The sequence shown here is derived from an EMBL/GenBank/DDBJ whole genome shotgun (WGS) entry which is preliminary data.</text>
</comment>
<evidence type="ECO:0000259" key="6">
    <source>
        <dbReference type="Pfam" id="PF07980"/>
    </source>
</evidence>
<dbReference type="EMBL" id="JADEYP010000019">
    <property type="protein sequence ID" value="MCA5005637.1"/>
    <property type="molecule type" value="Genomic_DNA"/>
</dbReference>
<dbReference type="Pfam" id="PF14322">
    <property type="entry name" value="SusD-like_3"/>
    <property type="match status" value="1"/>
</dbReference>
<evidence type="ECO:0000313" key="8">
    <source>
        <dbReference type="EMBL" id="MCA5005637.1"/>
    </source>
</evidence>
<dbReference type="RefSeq" id="WP_225553560.1">
    <property type="nucleotide sequence ID" value="NZ_JADEYP010000019.1"/>
</dbReference>
<dbReference type="Pfam" id="PF07980">
    <property type="entry name" value="SusD_RagB"/>
    <property type="match status" value="1"/>
</dbReference>
<name>A0ABS7Z7W1_9SPHI</name>
<dbReference type="InterPro" id="IPR011990">
    <property type="entry name" value="TPR-like_helical_dom_sf"/>
</dbReference>
<accession>A0ABS7Z7W1</accession>
<dbReference type="PROSITE" id="PS51257">
    <property type="entry name" value="PROKAR_LIPOPROTEIN"/>
    <property type="match status" value="1"/>
</dbReference>
<feature type="domain" description="RagB/SusD" evidence="6">
    <location>
        <begin position="329"/>
        <end position="471"/>
    </location>
</feature>
<feature type="domain" description="SusD-like N-terminal" evidence="7">
    <location>
        <begin position="24"/>
        <end position="210"/>
    </location>
</feature>
<organism evidence="8 9">
    <name type="scientific">Sphingobacterium bovistauri</name>
    <dbReference type="NCBI Taxonomy" id="2781959"/>
    <lineage>
        <taxon>Bacteria</taxon>
        <taxon>Pseudomonadati</taxon>
        <taxon>Bacteroidota</taxon>
        <taxon>Sphingobacteriia</taxon>
        <taxon>Sphingobacteriales</taxon>
        <taxon>Sphingobacteriaceae</taxon>
        <taxon>Sphingobacterium</taxon>
    </lineage>
</organism>
<dbReference type="Proteomes" id="UP001165302">
    <property type="component" value="Unassembled WGS sequence"/>
</dbReference>
<sequence>MKKNILLKLTFVLGCFSFLTSCDKYLDIQPEDKILETQLFSSKQGINSVLNGLYISLADNMLYGDNLTLSTIEVLAQRYNVPTTHNLNKIATYAYNEEPAKSRLENIWTRSYSLILNTNTFLENLNKYKGTLDAENEAILKGEAYAIRAFLHFDLLRLFGPRYSTSDSTANSLPYYEKSQNTVNPLLPANDYVDLVLNDLNLAEELLKADPITTGQIIDFSDEGVNSFVNTNRNYRFNYYAVKALKARVLLYRGNKVEALNYANEVISVSSLFPWTTSQNALSEKQNPDRVFTSEMIIGVMNTQLYNRYTALFDPSVNDFNILAPIESRINTVFENNENDYRFNLNWVRPSTGVKTYKTFLKYADIVDKNKSFRYTIPLIKISEMYYIAAECQTVSANGIALLNTVRANRGLLPLAANANINTELQKEYQKDFFGEGQLFYYYKRRNTTSTVNGSATSGNRTINYSIPMPDSESIYRD</sequence>
<dbReference type="InterPro" id="IPR033985">
    <property type="entry name" value="SusD-like_N"/>
</dbReference>
<keyword evidence="5" id="KW-0998">Cell outer membrane</keyword>
<keyword evidence="4" id="KW-0472">Membrane</keyword>
<protein>
    <submittedName>
        <fullName evidence="8">RagB/SusD family nutrient uptake outer membrane protein</fullName>
    </submittedName>
</protein>